<accession>A0AAV6UYY7</accession>
<dbReference type="Proteomes" id="UP000827092">
    <property type="component" value="Unassembled WGS sequence"/>
</dbReference>
<reference evidence="2 3" key="1">
    <citation type="journal article" date="2022" name="Nat. Ecol. Evol.">
        <title>A masculinizing supergene underlies an exaggerated male reproductive morph in a spider.</title>
        <authorList>
            <person name="Hendrickx F."/>
            <person name="De Corte Z."/>
            <person name="Sonet G."/>
            <person name="Van Belleghem S.M."/>
            <person name="Kostlbacher S."/>
            <person name="Vangestel C."/>
        </authorList>
    </citation>
    <scope>NUCLEOTIDE SEQUENCE [LARGE SCALE GENOMIC DNA]</scope>
    <source>
        <strain evidence="2">W744_W776</strain>
    </source>
</reference>
<evidence type="ECO:0000313" key="3">
    <source>
        <dbReference type="Proteomes" id="UP000827092"/>
    </source>
</evidence>
<feature type="signal peptide" evidence="1">
    <location>
        <begin position="1"/>
        <end position="15"/>
    </location>
</feature>
<keyword evidence="1" id="KW-0732">Signal</keyword>
<sequence>MKGLILLTLATMAYASLIEVPIVETIIVKHIGADDHVPSNIVIAPKTYHHNVLPVHPVLSPFHALPVKKYTVQYPKGLYHGPHGVGIYNPKLHDALEQAYYRG</sequence>
<keyword evidence="3" id="KW-1185">Reference proteome</keyword>
<evidence type="ECO:0000256" key="1">
    <source>
        <dbReference type="SAM" id="SignalP"/>
    </source>
</evidence>
<evidence type="ECO:0000313" key="2">
    <source>
        <dbReference type="EMBL" id="KAG8189449.1"/>
    </source>
</evidence>
<feature type="chain" id="PRO_5043540717" evidence="1">
    <location>
        <begin position="16"/>
        <end position="103"/>
    </location>
</feature>
<proteinExistence type="predicted"/>
<organism evidence="2 3">
    <name type="scientific">Oedothorax gibbosus</name>
    <dbReference type="NCBI Taxonomy" id="931172"/>
    <lineage>
        <taxon>Eukaryota</taxon>
        <taxon>Metazoa</taxon>
        <taxon>Ecdysozoa</taxon>
        <taxon>Arthropoda</taxon>
        <taxon>Chelicerata</taxon>
        <taxon>Arachnida</taxon>
        <taxon>Araneae</taxon>
        <taxon>Araneomorphae</taxon>
        <taxon>Entelegynae</taxon>
        <taxon>Araneoidea</taxon>
        <taxon>Linyphiidae</taxon>
        <taxon>Erigoninae</taxon>
        <taxon>Oedothorax</taxon>
    </lineage>
</organism>
<dbReference type="EMBL" id="JAFNEN010000215">
    <property type="protein sequence ID" value="KAG8189449.1"/>
    <property type="molecule type" value="Genomic_DNA"/>
</dbReference>
<gene>
    <name evidence="2" type="ORF">JTE90_012521</name>
</gene>
<name>A0AAV6UYY7_9ARAC</name>
<dbReference type="AlphaFoldDB" id="A0AAV6UYY7"/>
<comment type="caution">
    <text evidence="2">The sequence shown here is derived from an EMBL/GenBank/DDBJ whole genome shotgun (WGS) entry which is preliminary data.</text>
</comment>
<protein>
    <submittedName>
        <fullName evidence="2">Uncharacterized protein</fullName>
    </submittedName>
</protein>